<dbReference type="RefSeq" id="WP_151571798.1">
    <property type="nucleotide sequence ID" value="NZ_WBOT01000001.1"/>
</dbReference>
<dbReference type="Proteomes" id="UP000441354">
    <property type="component" value="Unassembled WGS sequence"/>
</dbReference>
<dbReference type="EMBL" id="WBOT01000001">
    <property type="protein sequence ID" value="KAB2335114.1"/>
    <property type="molecule type" value="Genomic_DNA"/>
</dbReference>
<sequence length="276" mass="33317">MAIEPQGFTIDLIRVIKQFAYGSLTREEFYIKHKIKDREKWEEMKFVVRDTFLFNSFIMKLPIGSRFKALKEVQGLTEKDIKLMDFSSGIQRYFKDDLEEEINTSFFYYELAILFDVPVEFLMFDNPIERNVDINSFYEYKKTCREVVDMKKVCKETLNSPRHRIINGYRVDNSNLFLSRINSRELIVRVDKQVNFFSFEIFINSYLAFDNHMLKKLNELLDSKVSHIYYSDALLRDVYKLTLFGTYRDSQKEKYELNEYLKEFKLRYRSKQVNIL</sequence>
<name>A0A7V7RPC8_9BACI</name>
<accession>A0A7V7RPC8</accession>
<evidence type="ECO:0000313" key="2">
    <source>
        <dbReference type="Proteomes" id="UP000441354"/>
    </source>
</evidence>
<evidence type="ECO:0000313" key="1">
    <source>
        <dbReference type="EMBL" id="KAB2335114.1"/>
    </source>
</evidence>
<organism evidence="1 2">
    <name type="scientific">Bacillus mesophilum</name>
    <dbReference type="NCBI Taxonomy" id="1071718"/>
    <lineage>
        <taxon>Bacteria</taxon>
        <taxon>Bacillati</taxon>
        <taxon>Bacillota</taxon>
        <taxon>Bacilli</taxon>
        <taxon>Bacillales</taxon>
        <taxon>Bacillaceae</taxon>
        <taxon>Bacillus</taxon>
    </lineage>
</organism>
<proteinExistence type="predicted"/>
<keyword evidence="2" id="KW-1185">Reference proteome</keyword>
<comment type="caution">
    <text evidence="1">The sequence shown here is derived from an EMBL/GenBank/DDBJ whole genome shotgun (WGS) entry which is preliminary data.</text>
</comment>
<dbReference type="AlphaFoldDB" id="A0A7V7RPC8"/>
<reference evidence="1 2" key="1">
    <citation type="journal article" date="2014" name="Arch. Microbiol.">
        <title>Bacillus mesophilum sp. nov., strain IITR-54T, a novel 4-chlorobiphenyl dechlorinating bacterium.</title>
        <authorList>
            <person name="Manickam N."/>
            <person name="Singh N.K."/>
            <person name="Bajaj A."/>
            <person name="Kumar R.M."/>
            <person name="Kaur G."/>
            <person name="Kaur N."/>
            <person name="Bala M."/>
            <person name="Kumar A."/>
            <person name="Mayilraj S."/>
        </authorList>
    </citation>
    <scope>NUCLEOTIDE SEQUENCE [LARGE SCALE GENOMIC DNA]</scope>
    <source>
        <strain evidence="1 2">IITR-54</strain>
    </source>
</reference>
<gene>
    <name evidence="1" type="ORF">F7732_00635</name>
</gene>
<protein>
    <submittedName>
        <fullName evidence="1">Uncharacterized protein</fullName>
    </submittedName>
</protein>